<dbReference type="Gene3D" id="2.70.40.10">
    <property type="match status" value="1"/>
</dbReference>
<dbReference type="PANTHER" id="PTHR11241">
    <property type="entry name" value="DEOXYURIDINE 5'-TRIPHOSPHATE NUCLEOTIDOHYDROLASE"/>
    <property type="match status" value="1"/>
</dbReference>
<dbReference type="InterPro" id="IPR036157">
    <property type="entry name" value="dUTPase-like_sf"/>
</dbReference>
<dbReference type="GO" id="GO:0006226">
    <property type="term" value="P:dUMP biosynthetic process"/>
    <property type="evidence" value="ECO:0007669"/>
    <property type="project" value="UniProtKB-UniRule"/>
</dbReference>
<comment type="function">
    <text evidence="5">Involved in nucleotide metabolism via production of dUMP, the immediate precursor of thymidine nucleotides, and decreases the intracellular concentration of dUTP so that uracil cannot be incorporated into DNA.</text>
</comment>
<proteinExistence type="inferred from homology"/>
<keyword evidence="5" id="KW-0479">Metal-binding</keyword>
<dbReference type="UniPathway" id="UPA00610">
    <property type="reaction ID" value="UER00666"/>
</dbReference>
<protein>
    <recommendedName>
        <fullName evidence="5">Deoxyuridine 5'-triphosphate nucleotidohydrolase</fullName>
        <shortName evidence="5">dUTPase</shortName>
        <ecNumber evidence="5">3.6.1.23</ecNumber>
    </recommendedName>
    <alternativeName>
        <fullName evidence="5">dUTP pyrophosphatase</fullName>
    </alternativeName>
</protein>
<dbReference type="AlphaFoldDB" id="A0A8J5L635"/>
<dbReference type="EMBL" id="JACMSC010000011">
    <property type="protein sequence ID" value="KAG6501820.1"/>
    <property type="molecule type" value="Genomic_DNA"/>
</dbReference>
<evidence type="ECO:0000313" key="7">
    <source>
        <dbReference type="EMBL" id="KAG6501820.1"/>
    </source>
</evidence>
<comment type="caution">
    <text evidence="7">The sequence shown here is derived from an EMBL/GenBank/DDBJ whole genome shotgun (WGS) entry which is preliminary data.</text>
</comment>
<dbReference type="EC" id="3.6.1.23" evidence="5"/>
<dbReference type="GO" id="GO:0000287">
    <property type="term" value="F:magnesium ion binding"/>
    <property type="evidence" value="ECO:0007669"/>
    <property type="project" value="UniProtKB-UniRule"/>
</dbReference>
<evidence type="ECO:0000256" key="1">
    <source>
        <dbReference type="ARBA" id="ARBA00005142"/>
    </source>
</evidence>
<dbReference type="InterPro" id="IPR008181">
    <property type="entry name" value="dUTPase"/>
</dbReference>
<keyword evidence="8" id="KW-1185">Reference proteome</keyword>
<evidence type="ECO:0000313" key="8">
    <source>
        <dbReference type="Proteomes" id="UP000734854"/>
    </source>
</evidence>
<dbReference type="PANTHER" id="PTHR11241:SF0">
    <property type="entry name" value="DEOXYURIDINE 5'-TRIPHOSPHATE NUCLEOTIDOHYDROLASE"/>
    <property type="match status" value="1"/>
</dbReference>
<keyword evidence="5" id="KW-0460">Magnesium</keyword>
<accession>A0A8J5L635</accession>
<evidence type="ECO:0000259" key="6">
    <source>
        <dbReference type="Pfam" id="PF00692"/>
    </source>
</evidence>
<dbReference type="GO" id="GO:0046081">
    <property type="term" value="P:dUTP catabolic process"/>
    <property type="evidence" value="ECO:0007669"/>
    <property type="project" value="UniProtKB-UniRule"/>
</dbReference>
<dbReference type="GO" id="GO:0004170">
    <property type="term" value="F:dUTP diphosphatase activity"/>
    <property type="evidence" value="ECO:0007669"/>
    <property type="project" value="UniProtKB-UniRule"/>
</dbReference>
<comment type="similarity">
    <text evidence="2 5">Belongs to the dUTPase family.</text>
</comment>
<feature type="domain" description="dUTPase-like" evidence="6">
    <location>
        <begin position="80"/>
        <end position="155"/>
    </location>
</feature>
<gene>
    <name evidence="7" type="ORF">ZIOFF_041704</name>
</gene>
<dbReference type="SUPFAM" id="SSF51283">
    <property type="entry name" value="dUTPase-like"/>
    <property type="match status" value="1"/>
</dbReference>
<evidence type="ECO:0000256" key="4">
    <source>
        <dbReference type="ARBA" id="ARBA00023080"/>
    </source>
</evidence>
<reference evidence="7 8" key="1">
    <citation type="submission" date="2020-08" db="EMBL/GenBank/DDBJ databases">
        <title>Plant Genome Project.</title>
        <authorList>
            <person name="Zhang R.-G."/>
        </authorList>
    </citation>
    <scope>NUCLEOTIDE SEQUENCE [LARGE SCALE GENOMIC DNA]</scope>
    <source>
        <tissue evidence="7">Rhizome</tissue>
    </source>
</reference>
<comment type="cofactor">
    <cofactor evidence="5">
        <name>Mg(2+)</name>
        <dbReference type="ChEBI" id="CHEBI:18420"/>
    </cofactor>
</comment>
<dbReference type="Pfam" id="PF00692">
    <property type="entry name" value="dUTPase"/>
    <property type="match status" value="1"/>
</dbReference>
<dbReference type="Proteomes" id="UP000734854">
    <property type="component" value="Unassembled WGS sequence"/>
</dbReference>
<evidence type="ECO:0000256" key="5">
    <source>
        <dbReference type="RuleBase" id="RU367024"/>
    </source>
</evidence>
<comment type="catalytic activity">
    <reaction evidence="5">
        <text>dUTP + H2O = dUMP + diphosphate + H(+)</text>
        <dbReference type="Rhea" id="RHEA:10248"/>
        <dbReference type="ChEBI" id="CHEBI:15377"/>
        <dbReference type="ChEBI" id="CHEBI:15378"/>
        <dbReference type="ChEBI" id="CHEBI:33019"/>
        <dbReference type="ChEBI" id="CHEBI:61555"/>
        <dbReference type="ChEBI" id="CHEBI:246422"/>
        <dbReference type="EC" id="3.6.1.23"/>
    </reaction>
</comment>
<evidence type="ECO:0000256" key="2">
    <source>
        <dbReference type="ARBA" id="ARBA00006581"/>
    </source>
</evidence>
<dbReference type="InterPro" id="IPR033704">
    <property type="entry name" value="dUTPase_trimeric"/>
</dbReference>
<keyword evidence="4 5" id="KW-0546">Nucleotide metabolism</keyword>
<comment type="pathway">
    <text evidence="1 5">Pyrimidine metabolism; dUMP biosynthesis; dUMP from dCTP (dUTP route): step 2/2.</text>
</comment>
<dbReference type="InterPro" id="IPR029054">
    <property type="entry name" value="dUTPase-like"/>
</dbReference>
<sequence>MYITANVMLTIDDFFRNIQVSILTRGYEQWHNREANLLITRGLVGRLSNTPNVGFAYEIQGVVDNLTSHGVHALPGRRYSVKIHTGISMEIPWGCYGRIATRSSVAWNLGLDIGAGVIDSDYQSEIIILAFNHSYVPVRISPGQCVAQLSIEHISLSEVYEAP</sequence>
<evidence type="ECO:0000256" key="3">
    <source>
        <dbReference type="ARBA" id="ARBA00022801"/>
    </source>
</evidence>
<organism evidence="7 8">
    <name type="scientific">Zingiber officinale</name>
    <name type="common">Ginger</name>
    <name type="synonym">Amomum zingiber</name>
    <dbReference type="NCBI Taxonomy" id="94328"/>
    <lineage>
        <taxon>Eukaryota</taxon>
        <taxon>Viridiplantae</taxon>
        <taxon>Streptophyta</taxon>
        <taxon>Embryophyta</taxon>
        <taxon>Tracheophyta</taxon>
        <taxon>Spermatophyta</taxon>
        <taxon>Magnoliopsida</taxon>
        <taxon>Liliopsida</taxon>
        <taxon>Zingiberales</taxon>
        <taxon>Zingiberaceae</taxon>
        <taxon>Zingiber</taxon>
    </lineage>
</organism>
<name>A0A8J5L635_ZINOF</name>
<dbReference type="CDD" id="cd07557">
    <property type="entry name" value="trimeric_dUTPase"/>
    <property type="match status" value="1"/>
</dbReference>
<keyword evidence="3 5" id="KW-0378">Hydrolase</keyword>